<dbReference type="InterPro" id="IPR016208">
    <property type="entry name" value="Ald_Oxase/xanthine_DH-like"/>
</dbReference>
<evidence type="ECO:0000256" key="3">
    <source>
        <dbReference type="SAM" id="MobiDB-lite"/>
    </source>
</evidence>
<dbReference type="SUPFAM" id="SSF54665">
    <property type="entry name" value="CO dehydrogenase molybdoprotein N-domain-like"/>
    <property type="match status" value="1"/>
</dbReference>
<dbReference type="InterPro" id="IPR000674">
    <property type="entry name" value="Ald_Oxase/Xan_DH_a/b"/>
</dbReference>
<dbReference type="Pfam" id="PF01315">
    <property type="entry name" value="Ald_Xan_dh_C"/>
    <property type="match status" value="1"/>
</dbReference>
<sequence>MFTQQQQKAPEEVRESSVIGKPTPRIDGPLKTTGSAMYSSDHNFPGLVYAWPTTATIASGTVQQIDTAAAQKMPGVLAVYTHENLDKLYRVPPASGFSMIIDEHRPALEDNVVRYWGQYVAVAVAETLEQARAAAEAVKVTYAKTPHNTAEALLAAPNREAPKKPQPEDPKTAKPAEGKAKQVTKRGDTGAALQAAAVKHDAVYSTPPETHNPIELHASVAVYDNGRFTLYETSQAVMNHRDVMAATLGVPPDRVQVITRYLGSGFGGKLWPWPHAGLAAACARSLNRPVKLVVSRSMMFESVGHRPPIDQRIQLAADSSGKLTAIQHDYANHTSIEDDYDEGCGEATGLLYSCPNVLATSSLVRRNVGTPTSMRGPGAVPGLFALESAMDELAIKLKMDPIKLRQMNEPEVDETDGKPFSSRHLQECLSVGAEKFGWAKRNPVVGSMKNSSGQTLGWGVAACTWGAMKMDAEVTVEIRSDGTARVATGSQDVGTGTYTVLAQLVAHETGVPVDKVEVVLGDSSLPAGPISGGSWATASLVPAALNAAKNATKSVLNIATQTDGSPFKGRKQEELECADGIIRVKGQPSPSLSASQALSLARVRAVNANAKSQGLFGDSNSKFSFHSYGAQFAEVTWEPEIARLRVSRIVTVIDAGRMINPRAARNQIEGAVVMGVGMAMLEATEYDQRFGAPINNNLADYIVAVHADCPAIDVTFLDHPDFNLNEVGARGVGEIGLAGVAPAITNAVYHATGFRARKLPVRIEDLIA</sequence>
<organism evidence="5 6">
    <name type="scientific">Terriglobus aquaticus</name>
    <dbReference type="NCBI Taxonomy" id="940139"/>
    <lineage>
        <taxon>Bacteria</taxon>
        <taxon>Pseudomonadati</taxon>
        <taxon>Acidobacteriota</taxon>
        <taxon>Terriglobia</taxon>
        <taxon>Terriglobales</taxon>
        <taxon>Acidobacteriaceae</taxon>
        <taxon>Terriglobus</taxon>
    </lineage>
</organism>
<dbReference type="Proteomes" id="UP001634747">
    <property type="component" value="Unassembled WGS sequence"/>
</dbReference>
<accession>A0ABW9KGR5</accession>
<dbReference type="SMART" id="SM01008">
    <property type="entry name" value="Ald_Xan_dh_C"/>
    <property type="match status" value="1"/>
</dbReference>
<dbReference type="Pfam" id="PF20256">
    <property type="entry name" value="MoCoBD_2"/>
    <property type="match status" value="1"/>
</dbReference>
<evidence type="ECO:0000313" key="6">
    <source>
        <dbReference type="Proteomes" id="UP001634747"/>
    </source>
</evidence>
<keyword evidence="2" id="KW-0560">Oxidoreductase</keyword>
<evidence type="ECO:0000259" key="4">
    <source>
        <dbReference type="SMART" id="SM01008"/>
    </source>
</evidence>
<keyword evidence="1" id="KW-0500">Molybdenum</keyword>
<dbReference type="InterPro" id="IPR036856">
    <property type="entry name" value="Ald_Oxase/Xan_DH_a/b_sf"/>
</dbReference>
<evidence type="ECO:0000256" key="1">
    <source>
        <dbReference type="ARBA" id="ARBA00022505"/>
    </source>
</evidence>
<dbReference type="PANTHER" id="PTHR11908">
    <property type="entry name" value="XANTHINE DEHYDROGENASE"/>
    <property type="match status" value="1"/>
</dbReference>
<dbReference type="InterPro" id="IPR037165">
    <property type="entry name" value="AldOxase/xan_DH_Mopterin-bd_sf"/>
</dbReference>
<dbReference type="PANTHER" id="PTHR11908:SF132">
    <property type="entry name" value="ALDEHYDE OXIDASE 1-RELATED"/>
    <property type="match status" value="1"/>
</dbReference>
<dbReference type="InterPro" id="IPR008274">
    <property type="entry name" value="AldOxase/xan_DH_MoCoBD1"/>
</dbReference>
<protein>
    <submittedName>
        <fullName evidence="5">Xanthine dehydrogenase family protein molybdopterin-binding subunit</fullName>
    </submittedName>
</protein>
<dbReference type="Pfam" id="PF02738">
    <property type="entry name" value="MoCoBD_1"/>
    <property type="match status" value="1"/>
</dbReference>
<dbReference type="SUPFAM" id="SSF56003">
    <property type="entry name" value="Molybdenum cofactor-binding domain"/>
    <property type="match status" value="1"/>
</dbReference>
<feature type="domain" description="Aldehyde oxidase/xanthine dehydrogenase a/b hammerhead" evidence="4">
    <location>
        <begin position="33"/>
        <end position="146"/>
    </location>
</feature>
<comment type="caution">
    <text evidence="5">The sequence shown here is derived from an EMBL/GenBank/DDBJ whole genome shotgun (WGS) entry which is preliminary data.</text>
</comment>
<name>A0ABW9KGR5_9BACT</name>
<evidence type="ECO:0000256" key="2">
    <source>
        <dbReference type="ARBA" id="ARBA00023002"/>
    </source>
</evidence>
<dbReference type="InterPro" id="IPR046867">
    <property type="entry name" value="AldOxase/xan_DH_MoCoBD2"/>
</dbReference>
<dbReference type="RefSeq" id="WP_263413602.1">
    <property type="nucleotide sequence ID" value="NZ_BAABBH010000001.1"/>
</dbReference>
<evidence type="ECO:0000313" key="5">
    <source>
        <dbReference type="EMBL" id="MFN2974849.1"/>
    </source>
</evidence>
<feature type="region of interest" description="Disordered" evidence="3">
    <location>
        <begin position="153"/>
        <end position="189"/>
    </location>
</feature>
<dbReference type="EMBL" id="JBJYXY010000001">
    <property type="protein sequence ID" value="MFN2974849.1"/>
    <property type="molecule type" value="Genomic_DNA"/>
</dbReference>
<dbReference type="Gene3D" id="3.90.1170.50">
    <property type="entry name" value="Aldehyde oxidase/xanthine dehydrogenase, a/b hammerhead"/>
    <property type="match status" value="1"/>
</dbReference>
<reference evidence="5 6" key="1">
    <citation type="submission" date="2024-12" db="EMBL/GenBank/DDBJ databases">
        <authorList>
            <person name="Lee Y."/>
        </authorList>
    </citation>
    <scope>NUCLEOTIDE SEQUENCE [LARGE SCALE GENOMIC DNA]</scope>
    <source>
        <strain evidence="5 6">03SUJ4</strain>
    </source>
</reference>
<keyword evidence="6" id="KW-1185">Reference proteome</keyword>
<feature type="region of interest" description="Disordered" evidence="3">
    <location>
        <begin position="1"/>
        <end position="34"/>
    </location>
</feature>
<dbReference type="Gene3D" id="3.30.365.10">
    <property type="entry name" value="Aldehyde oxidase/xanthine dehydrogenase, molybdopterin binding domain"/>
    <property type="match status" value="4"/>
</dbReference>
<proteinExistence type="predicted"/>
<gene>
    <name evidence="5" type="ORF">ACK2TP_03660</name>
</gene>
<feature type="compositionally biased region" description="Basic and acidic residues" evidence="3">
    <location>
        <begin position="160"/>
        <end position="188"/>
    </location>
</feature>